<keyword evidence="3" id="KW-1185">Reference proteome</keyword>
<evidence type="ECO:0000313" key="2">
    <source>
        <dbReference type="EMBL" id="OBY64656.1"/>
    </source>
</evidence>
<evidence type="ECO:0000256" key="1">
    <source>
        <dbReference type="SAM" id="SignalP"/>
    </source>
</evidence>
<feature type="chain" id="PRO_5008615736" description="LVIVD repeat-containing protein" evidence="1">
    <location>
        <begin position="23"/>
        <end position="248"/>
    </location>
</feature>
<accession>A0A1B8TY66</accession>
<keyword evidence="1" id="KW-0732">Signal</keyword>
<dbReference type="PROSITE" id="PS51257">
    <property type="entry name" value="PROKAR_LIPOPROTEIN"/>
    <property type="match status" value="1"/>
</dbReference>
<dbReference type="STRING" id="996801.BW723_06210"/>
<evidence type="ECO:0008006" key="4">
    <source>
        <dbReference type="Google" id="ProtNLM"/>
    </source>
</evidence>
<proteinExistence type="predicted"/>
<organism evidence="2 3">
    <name type="scientific">Polaribacter reichenbachii</name>
    <dbReference type="NCBI Taxonomy" id="996801"/>
    <lineage>
        <taxon>Bacteria</taxon>
        <taxon>Pseudomonadati</taxon>
        <taxon>Bacteroidota</taxon>
        <taxon>Flavobacteriia</taxon>
        <taxon>Flavobacteriales</taxon>
        <taxon>Flavobacteriaceae</taxon>
    </lineage>
</organism>
<dbReference type="OrthoDB" id="1521841at2"/>
<dbReference type="EMBL" id="LSFL01000034">
    <property type="protein sequence ID" value="OBY64656.1"/>
    <property type="molecule type" value="Genomic_DNA"/>
</dbReference>
<dbReference type="KEGG" id="prn:BW723_06210"/>
<gene>
    <name evidence="2" type="ORF">LPB301_09510</name>
</gene>
<sequence length="248" mass="27702">MKKNIFSLITAVLLIFSCSQDASNTSSDLSIDGQGGSLATFTLKGDYLYTVDFFNLSVFNISDINNPIKVNTIDVGFNIETLFSFKDYLFIGSQDAMYIYDVTNAELPEKLSQSNHFRACDPVVANDTNAYVTLHSNATCGGSVNELKTYNIEDIENPILLNTRGLTQPKGLSLYGNNYLLVCDDTVKIFDVSDPNDSKFLDEIETENAIDIIIRNDNAFIISEYTIEQYQLNYNDITNPIKISTTTF</sequence>
<evidence type="ECO:0000313" key="3">
    <source>
        <dbReference type="Proteomes" id="UP000092612"/>
    </source>
</evidence>
<comment type="caution">
    <text evidence="2">The sequence shown here is derived from an EMBL/GenBank/DDBJ whole genome shotgun (WGS) entry which is preliminary data.</text>
</comment>
<name>A0A1B8TY66_9FLAO</name>
<dbReference type="Proteomes" id="UP000092612">
    <property type="component" value="Unassembled WGS sequence"/>
</dbReference>
<dbReference type="SUPFAM" id="SSF63825">
    <property type="entry name" value="YWTD domain"/>
    <property type="match status" value="1"/>
</dbReference>
<dbReference type="AlphaFoldDB" id="A0A1B8TY66"/>
<feature type="signal peptide" evidence="1">
    <location>
        <begin position="1"/>
        <end position="22"/>
    </location>
</feature>
<reference evidence="3" key="1">
    <citation type="submission" date="2016-02" db="EMBL/GenBank/DDBJ databases">
        <title>Paenibacillus sp. LPB0068, isolated from Crassostrea gigas.</title>
        <authorList>
            <person name="Shin S.-K."/>
            <person name="Yi H."/>
        </authorList>
    </citation>
    <scope>NUCLEOTIDE SEQUENCE [LARGE SCALE GENOMIC DNA]</scope>
    <source>
        <strain evidence="3">KCTC 23969</strain>
    </source>
</reference>
<protein>
    <recommendedName>
        <fullName evidence="4">LVIVD repeat-containing protein</fullName>
    </recommendedName>
</protein>
<dbReference type="RefSeq" id="WP_068360720.1">
    <property type="nucleotide sequence ID" value="NZ_CP019337.1"/>
</dbReference>